<reference evidence="1" key="1">
    <citation type="submission" date="2024-12" db="EMBL/GenBank/DDBJ databases">
        <authorList>
            <person name="Wu N."/>
        </authorList>
    </citation>
    <scope>NUCLEOTIDE SEQUENCE</scope>
    <source>
        <strain evidence="1">P15</strain>
    </source>
</reference>
<comment type="caution">
    <text evidence="1">The sequence shown here is derived from an EMBL/GenBank/DDBJ whole genome shotgun (WGS) entry which is preliminary data.</text>
</comment>
<gene>
    <name evidence="1" type="ORF">ACI1P1_13040</name>
</gene>
<name>A0ACC7NYV9_9BACL</name>
<organism evidence="1 2">
    <name type="scientific">Paenibacillus mesotrionivorans</name>
    <dbReference type="NCBI Taxonomy" id="3160968"/>
    <lineage>
        <taxon>Bacteria</taxon>
        <taxon>Bacillati</taxon>
        <taxon>Bacillota</taxon>
        <taxon>Bacilli</taxon>
        <taxon>Bacillales</taxon>
        <taxon>Paenibacillaceae</taxon>
        <taxon>Paenibacillus</taxon>
    </lineage>
</organism>
<evidence type="ECO:0000313" key="2">
    <source>
        <dbReference type="Proteomes" id="UP001631969"/>
    </source>
</evidence>
<sequence length="292" mass="32343">MYTRGQFSHIARISMKALRLYDEIGLLKPGRVDAANGYRYYSRVQLEEAARILEWRKYGFSLQDMLELQPLADTEEGRAELMGRLREKQHELEAEVEAKRLIIGELAARGADLAGPAQENVPEAASYGISLSLAGGLYMLSCRQTTAIQDAGQLVGKLYETLFARSLTASGGHLLIYHQEGYEPDSTNWEAGLPIQLPASGFVPPEGLVRFPERLCASTRHNGSFSKLGLAHAAVLDWIRDNGYEADGPPFEQYAPLPLGRFHPSSAVTTVFYPVRILTGFEPMTSHENAKD</sequence>
<protein>
    <submittedName>
        <fullName evidence="1">MerR family transcriptional regulator</fullName>
    </submittedName>
</protein>
<dbReference type="Proteomes" id="UP001631969">
    <property type="component" value="Unassembled WGS sequence"/>
</dbReference>
<accession>A0ACC7NYV9</accession>
<evidence type="ECO:0000313" key="1">
    <source>
        <dbReference type="EMBL" id="MFM9329214.1"/>
    </source>
</evidence>
<keyword evidence="2" id="KW-1185">Reference proteome</keyword>
<proteinExistence type="predicted"/>
<dbReference type="EMBL" id="JBJURJ010000007">
    <property type="protein sequence ID" value="MFM9329214.1"/>
    <property type="molecule type" value="Genomic_DNA"/>
</dbReference>